<evidence type="ECO:0000313" key="2">
    <source>
        <dbReference type="Proteomes" id="UP000267137"/>
    </source>
</evidence>
<comment type="caution">
    <text evidence="1">The sequence shown here is derived from an EMBL/GenBank/DDBJ whole genome shotgun (WGS) entry which is preliminary data.</text>
</comment>
<protein>
    <submittedName>
        <fullName evidence="1">Uncharacterized protein</fullName>
    </submittedName>
</protein>
<dbReference type="EMBL" id="RJOO01000001">
    <property type="protein sequence ID" value="RSJ24164.1"/>
    <property type="molecule type" value="Genomic_DNA"/>
</dbReference>
<dbReference type="RefSeq" id="WP_125441890.1">
    <property type="nucleotide sequence ID" value="NZ_RJOO01000001.1"/>
</dbReference>
<reference evidence="1 2" key="1">
    <citation type="submission" date="2018-11" db="EMBL/GenBank/DDBJ databases">
        <title>Species Designations Belie Phenotypic and Genotypic Heterogeneity in Oral Streptococci.</title>
        <authorList>
            <person name="Velsko I."/>
        </authorList>
    </citation>
    <scope>NUCLEOTIDE SEQUENCE [LARGE SCALE GENOMIC DNA]</scope>
    <source>
        <strain evidence="1 2">KLC02</strain>
    </source>
</reference>
<evidence type="ECO:0000313" key="1">
    <source>
        <dbReference type="EMBL" id="RSJ24164.1"/>
    </source>
</evidence>
<proteinExistence type="predicted"/>
<organism evidence="1 2">
    <name type="scientific">Streptococcus intermedius</name>
    <dbReference type="NCBI Taxonomy" id="1338"/>
    <lineage>
        <taxon>Bacteria</taxon>
        <taxon>Bacillati</taxon>
        <taxon>Bacillota</taxon>
        <taxon>Bacilli</taxon>
        <taxon>Lactobacillales</taxon>
        <taxon>Streptococcaceae</taxon>
        <taxon>Streptococcus</taxon>
        <taxon>Streptococcus anginosus group</taxon>
    </lineage>
</organism>
<accession>A0AAE8KC17</accession>
<sequence>MPISTFIIQNCFEQIIQDLKKLLYKNNRIFIHENENIQECQGMELGKAVVINVHPRLKKANLILLHVGLEVELGVRSPKESNILIPVRNQVTLDYYLVFTENGYELTFLDAKQGIDSQLYEQDSLRSDLVPYIQSEHYDDEAEQFLRDIYPEVLDIPRPIDALEIAKRLKLRLQETSFNGSSQILGRTYFDDVLTNDTDIEKMIAKRTILYDARHKNSGQLKNTIIHECFHWYKHRHYFSLKKFFESEEVRRLYKEDVFFWIERQATSIAPRILMPKKTFLKKATQIMEKLQKYSNVPYLKVIEKTIIELASFFQVSKLSAKLRMVEIGYPEAKGVLDYTDGCYLPAYSFQVNDFKDNQTFTIPLSEVDKLLEENADFRNVMKTGRYVYLESHFVLNLPEYIEQDSIGNLQLTKLAREHLDECALVFDYQHNSDDSSEISYQEFVLNRASFGAISFNLVFKNGYENSTKEKQDAILMKQLKEEDRIYNMLSNDFTASMRVVKKWRKLTYPQIAKELYYDEKSIRRLMKGDASIELFLLFCVCLNLPPSISGHLLEKSKWKLDMGNETHRRYQMVLNNFYCQSIEQVKEFLNKVGVEL</sequence>
<dbReference type="AlphaFoldDB" id="A0AAE8KC17"/>
<gene>
    <name evidence="1" type="ORF">D8827_00065</name>
</gene>
<dbReference type="Proteomes" id="UP000267137">
    <property type="component" value="Unassembled WGS sequence"/>
</dbReference>
<name>A0AAE8KC17_STRIT</name>